<dbReference type="Proteomes" id="UP001296967">
    <property type="component" value="Unassembled WGS sequence"/>
</dbReference>
<feature type="region of interest" description="Disordered" evidence="2">
    <location>
        <begin position="126"/>
        <end position="146"/>
    </location>
</feature>
<accession>A0AAJ0XF72</accession>
<dbReference type="SUPFAM" id="SSF81901">
    <property type="entry name" value="HCP-like"/>
    <property type="match status" value="1"/>
</dbReference>
<protein>
    <recommendedName>
        <fullName evidence="3">Transglycosylase SLT domain-containing protein</fullName>
    </recommendedName>
</protein>
<gene>
    <name evidence="4" type="ORF">CCR82_02565</name>
</gene>
<dbReference type="GO" id="GO:0000270">
    <property type="term" value="P:peptidoglycan metabolic process"/>
    <property type="evidence" value="ECO:0007669"/>
    <property type="project" value="InterPro"/>
</dbReference>
<dbReference type="PROSITE" id="PS00922">
    <property type="entry name" value="TRANSGLYCOSYLASE"/>
    <property type="match status" value="1"/>
</dbReference>
<reference evidence="4" key="2">
    <citation type="journal article" date="2020" name="Microorganisms">
        <title>Osmotic Adaptation and Compatible Solute Biosynthesis of Phototrophic Bacteria as Revealed from Genome Analyses.</title>
        <authorList>
            <person name="Imhoff J.F."/>
            <person name="Rahn T."/>
            <person name="Kunzel S."/>
            <person name="Keller A."/>
            <person name="Neulinger S.C."/>
        </authorList>
    </citation>
    <scope>NUCLEOTIDE SEQUENCE</scope>
    <source>
        <strain evidence="4">DSM 4395</strain>
    </source>
</reference>
<dbReference type="GO" id="GO:0008933">
    <property type="term" value="F:peptidoglycan lytic transglycosylase activity"/>
    <property type="evidence" value="ECO:0007669"/>
    <property type="project" value="InterPro"/>
</dbReference>
<dbReference type="PANTHER" id="PTHR37423">
    <property type="entry name" value="SOLUBLE LYTIC MUREIN TRANSGLYCOSYLASE-RELATED"/>
    <property type="match status" value="1"/>
</dbReference>
<sequence length="288" mass="31446">MLALTPAGLVCAATAEETAEARQLIAQGKRFEHGVGAPQQLDRALTFYCQAADLGLGDAGFHLGWLYASGRLGTVDEVMAAAWFQNARAAGHPQAESQLRRLRALDRPLAEQPRCLLTDTLVERRLPPPGNADSANTPPATQTPDGVQVRKLARADIIALVRQLAPNFRLDPELVLALIQAESNFDPTAHSPKDARGLMQLIPATAQRFGVQDIWDPVQNMRGGMAYLRWLLDHFDGDRELALAAYNAGENAVRRHGGIPPYPETQAYVKRITARLNATPVTSEPRPR</sequence>
<dbReference type="Pfam" id="PF01464">
    <property type="entry name" value="SLT"/>
    <property type="match status" value="1"/>
</dbReference>
<reference evidence="4" key="1">
    <citation type="submission" date="2017-05" db="EMBL/GenBank/DDBJ databases">
        <authorList>
            <person name="Imhoff J.F."/>
            <person name="Rahn T."/>
            <person name="Kuenzel S."/>
            <person name="Neulinger S.C."/>
        </authorList>
    </citation>
    <scope>NUCLEOTIDE SEQUENCE</scope>
    <source>
        <strain evidence="4">DSM 4395</strain>
    </source>
</reference>
<evidence type="ECO:0000256" key="2">
    <source>
        <dbReference type="SAM" id="MobiDB-lite"/>
    </source>
</evidence>
<proteinExistence type="inferred from homology"/>
<dbReference type="AlphaFoldDB" id="A0AAJ0XF72"/>
<comment type="caution">
    <text evidence="4">The sequence shown here is derived from an EMBL/GenBank/DDBJ whole genome shotgun (WGS) entry which is preliminary data.</text>
</comment>
<dbReference type="InterPro" id="IPR023346">
    <property type="entry name" value="Lysozyme-like_dom_sf"/>
</dbReference>
<dbReference type="InterPro" id="IPR008258">
    <property type="entry name" value="Transglycosylase_SLT_dom_1"/>
</dbReference>
<evidence type="ECO:0000313" key="4">
    <source>
        <dbReference type="EMBL" id="MBK5929445.1"/>
    </source>
</evidence>
<organism evidence="4 5">
    <name type="scientific">Halochromatium salexigens</name>
    <name type="common">Chromatium salexigens</name>
    <dbReference type="NCBI Taxonomy" id="49447"/>
    <lineage>
        <taxon>Bacteria</taxon>
        <taxon>Pseudomonadati</taxon>
        <taxon>Pseudomonadota</taxon>
        <taxon>Gammaproteobacteria</taxon>
        <taxon>Chromatiales</taxon>
        <taxon>Chromatiaceae</taxon>
        <taxon>Halochromatium</taxon>
    </lineage>
</organism>
<dbReference type="Gene3D" id="1.25.40.10">
    <property type="entry name" value="Tetratricopeptide repeat domain"/>
    <property type="match status" value="1"/>
</dbReference>
<dbReference type="SMART" id="SM00671">
    <property type="entry name" value="SEL1"/>
    <property type="match status" value="2"/>
</dbReference>
<evidence type="ECO:0000313" key="5">
    <source>
        <dbReference type="Proteomes" id="UP001296967"/>
    </source>
</evidence>
<name>A0AAJ0XF72_HALSE</name>
<dbReference type="GO" id="GO:0016020">
    <property type="term" value="C:membrane"/>
    <property type="evidence" value="ECO:0007669"/>
    <property type="project" value="InterPro"/>
</dbReference>
<dbReference type="CDD" id="cd00254">
    <property type="entry name" value="LT-like"/>
    <property type="match status" value="1"/>
</dbReference>
<feature type="domain" description="Transglycosylase SLT" evidence="3">
    <location>
        <begin position="162"/>
        <end position="258"/>
    </location>
</feature>
<dbReference type="Gene3D" id="1.10.530.10">
    <property type="match status" value="1"/>
</dbReference>
<dbReference type="PANTHER" id="PTHR37423:SF2">
    <property type="entry name" value="MEMBRANE-BOUND LYTIC MUREIN TRANSGLYCOSYLASE C"/>
    <property type="match status" value="1"/>
</dbReference>
<evidence type="ECO:0000259" key="3">
    <source>
        <dbReference type="Pfam" id="PF01464"/>
    </source>
</evidence>
<dbReference type="EMBL" id="NHSF01000015">
    <property type="protein sequence ID" value="MBK5929445.1"/>
    <property type="molecule type" value="Genomic_DNA"/>
</dbReference>
<dbReference type="InterPro" id="IPR011990">
    <property type="entry name" value="TPR-like_helical_dom_sf"/>
</dbReference>
<evidence type="ECO:0000256" key="1">
    <source>
        <dbReference type="ARBA" id="ARBA00007734"/>
    </source>
</evidence>
<feature type="compositionally biased region" description="Polar residues" evidence="2">
    <location>
        <begin position="133"/>
        <end position="145"/>
    </location>
</feature>
<dbReference type="InterPro" id="IPR000189">
    <property type="entry name" value="Transglyc_AS"/>
</dbReference>
<keyword evidence="5" id="KW-1185">Reference proteome</keyword>
<dbReference type="SUPFAM" id="SSF53955">
    <property type="entry name" value="Lysozyme-like"/>
    <property type="match status" value="1"/>
</dbReference>
<comment type="similarity">
    <text evidence="1">Belongs to the transglycosylase Slt family.</text>
</comment>
<dbReference type="InterPro" id="IPR006597">
    <property type="entry name" value="Sel1-like"/>
</dbReference>